<dbReference type="InterPro" id="IPR050313">
    <property type="entry name" value="Carb_Metab_HTH_regulators"/>
</dbReference>
<dbReference type="PANTHER" id="PTHR30363:SF28">
    <property type="entry name" value="TRANSCRIPTIONAL REGULATORY PROTEIN-RELATED"/>
    <property type="match status" value="1"/>
</dbReference>
<protein>
    <submittedName>
        <fullName evidence="2">HTH domain-containing protein</fullName>
    </submittedName>
</protein>
<feature type="region of interest" description="Disordered" evidence="1">
    <location>
        <begin position="1"/>
        <end position="26"/>
    </location>
</feature>
<organism evidence="2 3">
    <name type="scientific">Luteococcus peritonei</name>
    <dbReference type="NCBI Taxonomy" id="88874"/>
    <lineage>
        <taxon>Bacteria</taxon>
        <taxon>Bacillati</taxon>
        <taxon>Actinomycetota</taxon>
        <taxon>Actinomycetes</taxon>
        <taxon>Propionibacteriales</taxon>
        <taxon>Propionibacteriaceae</taxon>
        <taxon>Luteococcus</taxon>
    </lineage>
</organism>
<dbReference type="Gene3D" id="1.10.10.10">
    <property type="entry name" value="Winged helix-like DNA-binding domain superfamily/Winged helix DNA-binding domain"/>
    <property type="match status" value="1"/>
</dbReference>
<dbReference type="EMBL" id="JBHUFZ010000010">
    <property type="protein sequence ID" value="MFD1889427.1"/>
    <property type="molecule type" value="Genomic_DNA"/>
</dbReference>
<proteinExistence type="predicted"/>
<dbReference type="Proteomes" id="UP001597326">
    <property type="component" value="Unassembled WGS sequence"/>
</dbReference>
<evidence type="ECO:0000313" key="2">
    <source>
        <dbReference type="EMBL" id="MFD1889427.1"/>
    </source>
</evidence>
<dbReference type="InterPro" id="IPR011991">
    <property type="entry name" value="ArsR-like_HTH"/>
</dbReference>
<reference evidence="3" key="1">
    <citation type="journal article" date="2019" name="Int. J. Syst. Evol. Microbiol.">
        <title>The Global Catalogue of Microorganisms (GCM) 10K type strain sequencing project: providing services to taxonomists for standard genome sequencing and annotation.</title>
        <authorList>
            <consortium name="The Broad Institute Genomics Platform"/>
            <consortium name="The Broad Institute Genome Sequencing Center for Infectious Disease"/>
            <person name="Wu L."/>
            <person name="Ma J."/>
        </authorList>
    </citation>
    <scope>NUCLEOTIDE SEQUENCE [LARGE SCALE GENOMIC DNA]</scope>
    <source>
        <strain evidence="3">CAIM 431</strain>
    </source>
</reference>
<dbReference type="SUPFAM" id="SSF46785">
    <property type="entry name" value="Winged helix' DNA-binding domain"/>
    <property type="match status" value="1"/>
</dbReference>
<name>A0ABW4RTC2_9ACTN</name>
<dbReference type="InterPro" id="IPR036390">
    <property type="entry name" value="WH_DNA-bd_sf"/>
</dbReference>
<gene>
    <name evidence="2" type="ORF">ACFSCS_04385</name>
</gene>
<dbReference type="RefSeq" id="WP_343872435.1">
    <property type="nucleotide sequence ID" value="NZ_BAAAIX010000008.1"/>
</dbReference>
<sequence>METDGTPLRGATPGPVDAEEEASTRGRVARSILQHGPSTAAELGERLHLTPAAIRRHLGVLTEQGHIEPREQRVYGQRGRGRPAKVFALTDEGRKTFYQAYDELAIEALRHLVRAAGPGAVNALAEQRVSDVEAAYHRFRADDPQGSPVDALARALNTDGYVASVQPSASTQLGVPATQLCQHHCPVAAVAEEFPQLCQAETELFSKLLGSHVQRLATIAHGDGICTTNIPMPPLPPKTSDADNRKAN</sequence>
<keyword evidence="3" id="KW-1185">Reference proteome</keyword>
<accession>A0ABW4RTC2</accession>
<dbReference type="InterPro" id="IPR036388">
    <property type="entry name" value="WH-like_DNA-bd_sf"/>
</dbReference>
<evidence type="ECO:0000256" key="1">
    <source>
        <dbReference type="SAM" id="MobiDB-lite"/>
    </source>
</evidence>
<dbReference type="CDD" id="cd00090">
    <property type="entry name" value="HTH_ARSR"/>
    <property type="match status" value="1"/>
</dbReference>
<dbReference type="PANTHER" id="PTHR30363">
    <property type="entry name" value="HTH-TYPE TRANSCRIPTIONAL REGULATOR SRLR-RELATED"/>
    <property type="match status" value="1"/>
</dbReference>
<evidence type="ECO:0000313" key="3">
    <source>
        <dbReference type="Proteomes" id="UP001597326"/>
    </source>
</evidence>
<feature type="region of interest" description="Disordered" evidence="1">
    <location>
        <begin position="229"/>
        <end position="248"/>
    </location>
</feature>
<comment type="caution">
    <text evidence="2">The sequence shown here is derived from an EMBL/GenBank/DDBJ whole genome shotgun (WGS) entry which is preliminary data.</text>
</comment>